<dbReference type="AlphaFoldDB" id="Q0BSR7"/>
<evidence type="ECO:0000313" key="2">
    <source>
        <dbReference type="Proteomes" id="UP000001963"/>
    </source>
</evidence>
<proteinExistence type="predicted"/>
<keyword evidence="2" id="KW-1185">Reference proteome</keyword>
<evidence type="ECO:0008006" key="3">
    <source>
        <dbReference type="Google" id="ProtNLM"/>
    </source>
</evidence>
<organism evidence="1 2">
    <name type="scientific">Granulibacter bethesdensis (strain ATCC BAA-1260 / CGDNIH1)</name>
    <dbReference type="NCBI Taxonomy" id="391165"/>
    <lineage>
        <taxon>Bacteria</taxon>
        <taxon>Pseudomonadati</taxon>
        <taxon>Pseudomonadota</taxon>
        <taxon>Alphaproteobacteria</taxon>
        <taxon>Acetobacterales</taxon>
        <taxon>Acetobacteraceae</taxon>
        <taxon>Granulibacter</taxon>
    </lineage>
</organism>
<dbReference type="InterPro" id="IPR022061">
    <property type="entry name" value="DUF3617"/>
</dbReference>
<dbReference type="EMBL" id="CP000394">
    <property type="protein sequence ID" value="ABI62135.2"/>
    <property type="molecule type" value="Genomic_DNA"/>
</dbReference>
<name>Q0BSR7_GRABC</name>
<dbReference type="STRING" id="391165.GbCGDNIH1_1237"/>
<reference evidence="1 2" key="1">
    <citation type="journal article" date="2007" name="J. Bacteriol.">
        <title>Genome sequence analysis of the emerging human pathogenic acetic acid bacterium Granulibacter bethesdensis.</title>
        <authorList>
            <person name="Greenberg D.E."/>
            <person name="Porcella S.F."/>
            <person name="Zelazny A.M."/>
            <person name="Virtaneva K."/>
            <person name="Sturdevant D.E."/>
            <person name="Kupko J.J.III."/>
            <person name="Barbian K.D."/>
            <person name="Babar A."/>
            <person name="Dorward D.W."/>
            <person name="Holland S.M."/>
        </authorList>
    </citation>
    <scope>NUCLEOTIDE SEQUENCE [LARGE SCALE GENOMIC DNA]</scope>
    <source>
        <strain evidence="2">ATCC BAA-1260 / CGDNIH1</strain>
    </source>
</reference>
<evidence type="ECO:0000313" key="1">
    <source>
        <dbReference type="EMBL" id="ABI62135.2"/>
    </source>
</evidence>
<dbReference type="KEGG" id="gbe:GbCGDNIH1_1237"/>
<gene>
    <name evidence="1" type="ordered locus">GbCGDNIH1_1237</name>
</gene>
<dbReference type="Proteomes" id="UP000001963">
    <property type="component" value="Chromosome"/>
</dbReference>
<dbReference type="Pfam" id="PF12276">
    <property type="entry name" value="DUF3617"/>
    <property type="match status" value="1"/>
</dbReference>
<sequence length="184" mass="20034">MSTSLVTSLKVSLSSNWTTPPNSGTKAAFAQNQYNFRGILLMNKALLNGTAAFILSVCIGLPGLARATEIQSGLWTIDITAQKDEKTVKRQKTQCITPEEAKNPEAGFNFSKSMPQCDNTHHWDGTTLSWTVECKNDKKIASSGKFMFDSATHLTGVIDNTQDGKPLAHITIDGRRTGECPKTP</sequence>
<protein>
    <recommendedName>
        <fullName evidence="3">DUF3617 family protein</fullName>
    </recommendedName>
</protein>
<accession>Q0BSR7</accession>